<dbReference type="Proteomes" id="UP001060170">
    <property type="component" value="Chromosome 6"/>
</dbReference>
<organism evidence="1 2">
    <name type="scientific">Puccinia striiformis f. sp. tritici</name>
    <dbReference type="NCBI Taxonomy" id="168172"/>
    <lineage>
        <taxon>Eukaryota</taxon>
        <taxon>Fungi</taxon>
        <taxon>Dikarya</taxon>
        <taxon>Basidiomycota</taxon>
        <taxon>Pucciniomycotina</taxon>
        <taxon>Pucciniomycetes</taxon>
        <taxon>Pucciniales</taxon>
        <taxon>Pucciniaceae</taxon>
        <taxon>Puccinia</taxon>
    </lineage>
</organism>
<keyword evidence="2" id="KW-1185">Reference proteome</keyword>
<reference evidence="2" key="1">
    <citation type="journal article" date="2018" name="BMC Genomics">
        <title>Genomic insights into host adaptation between the wheat stripe rust pathogen (Puccinia striiformis f. sp. tritici) and the barley stripe rust pathogen (Puccinia striiformis f. sp. hordei).</title>
        <authorList>
            <person name="Xia C."/>
            <person name="Wang M."/>
            <person name="Yin C."/>
            <person name="Cornejo O.E."/>
            <person name="Hulbert S.H."/>
            <person name="Chen X."/>
        </authorList>
    </citation>
    <scope>NUCLEOTIDE SEQUENCE [LARGE SCALE GENOMIC DNA]</scope>
    <source>
        <strain evidence="2">93-210</strain>
    </source>
</reference>
<gene>
    <name evidence="1" type="ORF">MJO28_006204</name>
</gene>
<comment type="caution">
    <text evidence="1">The sequence shown here is derived from an EMBL/GenBank/DDBJ whole genome shotgun (WGS) entry which is preliminary data.</text>
</comment>
<evidence type="ECO:0000313" key="2">
    <source>
        <dbReference type="Proteomes" id="UP001060170"/>
    </source>
</evidence>
<proteinExistence type="predicted"/>
<sequence length="339" mass="37514">MARSRNRTAGRSIPQPRTVAQITRAWMTEQNSHLRPPIPSQSRQAPPPPPNQRRLSSLTQRIRRAPSPPPPPPPPPARRTIRRQPWQIAFNVERVAASVPQANTEAELKRRFPGAFPNNIGAMDDPCASCGSLHWRGERTLNDASKPTASYSMCCHKGNSIIPVRYDELEYPEVLQRRLLGTGPASRKFQDQIRAYNNALSFASCGATVDRSVQGQQGVFSFRVQGSLFHDIGSVFPAADGQPAFAQIYVVGGNNAAEADSRIQASRAPLDRNIMLKLQRHISTHNPYSQFYRNATQEVGANPNAGFVLRHVEAPAGGDRRVYNRPSVDEVGFVIDRDG</sequence>
<evidence type="ECO:0000313" key="1">
    <source>
        <dbReference type="EMBL" id="KAI7953657.1"/>
    </source>
</evidence>
<accession>A0ACC0EG99</accession>
<dbReference type="EMBL" id="CM045870">
    <property type="protein sequence ID" value="KAI7953657.1"/>
    <property type="molecule type" value="Genomic_DNA"/>
</dbReference>
<reference evidence="2" key="2">
    <citation type="journal article" date="2018" name="Mol. Plant Microbe Interact.">
        <title>Genome sequence resources for the wheat stripe rust pathogen (Puccinia striiformis f. sp. tritici) and the barley stripe rust pathogen (Puccinia striiformis f. sp. hordei).</title>
        <authorList>
            <person name="Xia C."/>
            <person name="Wang M."/>
            <person name="Yin C."/>
            <person name="Cornejo O.E."/>
            <person name="Hulbert S.H."/>
            <person name="Chen X."/>
        </authorList>
    </citation>
    <scope>NUCLEOTIDE SEQUENCE [LARGE SCALE GENOMIC DNA]</scope>
    <source>
        <strain evidence="2">93-210</strain>
    </source>
</reference>
<protein>
    <submittedName>
        <fullName evidence="1">Uncharacterized protein</fullName>
    </submittedName>
</protein>
<reference evidence="1 2" key="3">
    <citation type="journal article" date="2022" name="Microbiol. Spectr.">
        <title>Folding features and dynamics of 3D genome architecture in plant fungal pathogens.</title>
        <authorList>
            <person name="Xia C."/>
        </authorList>
    </citation>
    <scope>NUCLEOTIDE SEQUENCE [LARGE SCALE GENOMIC DNA]</scope>
    <source>
        <strain evidence="1 2">93-210</strain>
    </source>
</reference>
<name>A0ACC0EG99_9BASI</name>